<accession>A0A7Z9C2D2</accession>
<sequence>MHFLDFLPKILSAKRNDGRKNPPKITFWEIIEKSLINFTIANG</sequence>
<gene>
    <name evidence="1" type="ORF">PL8927_790205</name>
</gene>
<name>A0A7Z9C2D2_9CYAN</name>
<dbReference type="Proteomes" id="UP000184550">
    <property type="component" value="Unassembled WGS sequence"/>
</dbReference>
<organism evidence="1 2">
    <name type="scientific">Planktothrix serta PCC 8927</name>
    <dbReference type="NCBI Taxonomy" id="671068"/>
    <lineage>
        <taxon>Bacteria</taxon>
        <taxon>Bacillati</taxon>
        <taxon>Cyanobacteriota</taxon>
        <taxon>Cyanophyceae</taxon>
        <taxon>Oscillatoriophycideae</taxon>
        <taxon>Oscillatoriales</taxon>
        <taxon>Microcoleaceae</taxon>
        <taxon>Planktothrix</taxon>
    </lineage>
</organism>
<dbReference type="EMBL" id="CZCU02000156">
    <property type="protein sequence ID" value="VXD24139.1"/>
    <property type="molecule type" value="Genomic_DNA"/>
</dbReference>
<dbReference type="AlphaFoldDB" id="A0A7Z9C2D2"/>
<reference evidence="1" key="1">
    <citation type="submission" date="2019-10" db="EMBL/GenBank/DDBJ databases">
        <authorList>
            <consortium name="Genoscope - CEA"/>
            <person name="William W."/>
        </authorList>
    </citation>
    <scope>NUCLEOTIDE SEQUENCE [LARGE SCALE GENOMIC DNA]</scope>
    <source>
        <strain evidence="1">BBR_PRJEB10992</strain>
    </source>
</reference>
<comment type="caution">
    <text evidence="1">The sequence shown here is derived from an EMBL/GenBank/DDBJ whole genome shotgun (WGS) entry which is preliminary data.</text>
</comment>
<protein>
    <submittedName>
        <fullName evidence="1">Uncharacterized protein</fullName>
    </submittedName>
</protein>
<keyword evidence="2" id="KW-1185">Reference proteome</keyword>
<evidence type="ECO:0000313" key="2">
    <source>
        <dbReference type="Proteomes" id="UP000184550"/>
    </source>
</evidence>
<evidence type="ECO:0000313" key="1">
    <source>
        <dbReference type="EMBL" id="VXD24139.1"/>
    </source>
</evidence>
<proteinExistence type="predicted"/>